<evidence type="ECO:0000313" key="2">
    <source>
        <dbReference type="EMBL" id="MFM2721666.1"/>
    </source>
</evidence>
<name>A0ABW9GKJ7_9MICO</name>
<proteinExistence type="predicted"/>
<sequence length="110" mass="12696">MASEPSVDELEEYRDLLAGLVRMHVLHHASQEEIYGAWMIEELASHGYRLSAGTLYPMLHRMAEDGYLTVRTERTERGIRKLYSATEKGQRGLAVARQRMRIFTQEDTGR</sequence>
<gene>
    <name evidence="2" type="ORF">P5G46_14190</name>
</gene>
<dbReference type="InterPro" id="IPR036388">
    <property type="entry name" value="WH-like_DNA-bd_sf"/>
</dbReference>
<dbReference type="Pfam" id="PF03551">
    <property type="entry name" value="PadR"/>
    <property type="match status" value="1"/>
</dbReference>
<dbReference type="Proteomes" id="UP001630303">
    <property type="component" value="Unassembled WGS sequence"/>
</dbReference>
<feature type="domain" description="Transcription regulator PadR N-terminal" evidence="1">
    <location>
        <begin position="25"/>
        <end position="94"/>
    </location>
</feature>
<organism evidence="2 3">
    <name type="scientific">Microbacterium mcarthurae</name>
    <dbReference type="NCBI Taxonomy" id="3035918"/>
    <lineage>
        <taxon>Bacteria</taxon>
        <taxon>Bacillati</taxon>
        <taxon>Actinomycetota</taxon>
        <taxon>Actinomycetes</taxon>
        <taxon>Micrococcales</taxon>
        <taxon>Microbacteriaceae</taxon>
        <taxon>Microbacterium</taxon>
    </lineage>
</organism>
<dbReference type="Gene3D" id="1.10.10.10">
    <property type="entry name" value="Winged helix-like DNA-binding domain superfamily/Winged helix DNA-binding domain"/>
    <property type="match status" value="1"/>
</dbReference>
<dbReference type="InterPro" id="IPR036390">
    <property type="entry name" value="WH_DNA-bd_sf"/>
</dbReference>
<dbReference type="InterPro" id="IPR052509">
    <property type="entry name" value="Metal_resp_DNA-bind_regulator"/>
</dbReference>
<evidence type="ECO:0000259" key="1">
    <source>
        <dbReference type="Pfam" id="PF03551"/>
    </source>
</evidence>
<accession>A0ABW9GKJ7</accession>
<dbReference type="EMBL" id="JAROCE010000005">
    <property type="protein sequence ID" value="MFM2721666.1"/>
    <property type="molecule type" value="Genomic_DNA"/>
</dbReference>
<dbReference type="PANTHER" id="PTHR33169:SF14">
    <property type="entry name" value="TRANSCRIPTIONAL REGULATOR RV3488"/>
    <property type="match status" value="1"/>
</dbReference>
<dbReference type="SUPFAM" id="SSF46785">
    <property type="entry name" value="Winged helix' DNA-binding domain"/>
    <property type="match status" value="1"/>
</dbReference>
<dbReference type="InterPro" id="IPR005149">
    <property type="entry name" value="Tscrpt_reg_PadR_N"/>
</dbReference>
<reference evidence="2 3" key="1">
    <citation type="submission" date="2023-03" db="EMBL/GenBank/DDBJ databases">
        <title>MT1 and MT2 Draft Genomes of Novel Species.</title>
        <authorList>
            <person name="Venkateswaran K."/>
        </authorList>
    </citation>
    <scope>NUCLEOTIDE SEQUENCE [LARGE SCALE GENOMIC DNA]</scope>
    <source>
        <strain evidence="2 3">IF8SW-P5</strain>
    </source>
</reference>
<protein>
    <submittedName>
        <fullName evidence="2">PadR family transcriptional regulator</fullName>
    </submittedName>
</protein>
<evidence type="ECO:0000313" key="3">
    <source>
        <dbReference type="Proteomes" id="UP001630303"/>
    </source>
</evidence>
<keyword evidence="3" id="KW-1185">Reference proteome</keyword>
<dbReference type="PANTHER" id="PTHR33169">
    <property type="entry name" value="PADR-FAMILY TRANSCRIPTIONAL REGULATOR"/>
    <property type="match status" value="1"/>
</dbReference>
<comment type="caution">
    <text evidence="2">The sequence shown here is derived from an EMBL/GenBank/DDBJ whole genome shotgun (WGS) entry which is preliminary data.</text>
</comment>